<comment type="caution">
    <text evidence="3">The sequence shown here is derived from an EMBL/GenBank/DDBJ whole genome shotgun (WGS) entry which is preliminary data.</text>
</comment>
<feature type="domain" description="YdbS-like PH" evidence="2">
    <location>
        <begin position="74"/>
        <end position="152"/>
    </location>
</feature>
<organism evidence="3 4">
    <name type="scientific">Aeromicrobium terrae</name>
    <dbReference type="NCBI Taxonomy" id="2498846"/>
    <lineage>
        <taxon>Bacteria</taxon>
        <taxon>Bacillati</taxon>
        <taxon>Actinomycetota</taxon>
        <taxon>Actinomycetes</taxon>
        <taxon>Propionibacteriales</taxon>
        <taxon>Nocardioidaceae</taxon>
        <taxon>Aeromicrobium</taxon>
    </lineage>
</organism>
<evidence type="ECO:0000313" key="3">
    <source>
        <dbReference type="EMBL" id="TXL61160.1"/>
    </source>
</evidence>
<feature type="transmembrane region" description="Helical" evidence="1">
    <location>
        <begin position="216"/>
        <end position="236"/>
    </location>
</feature>
<keyword evidence="4" id="KW-1185">Reference proteome</keyword>
<gene>
    <name evidence="3" type="ORF">FHP06_06905</name>
</gene>
<evidence type="ECO:0000313" key="4">
    <source>
        <dbReference type="Proteomes" id="UP000321571"/>
    </source>
</evidence>
<dbReference type="RefSeq" id="WP_147685201.1">
    <property type="nucleotide sequence ID" value="NZ_VDUX01000003.1"/>
</dbReference>
<reference evidence="3 4" key="1">
    <citation type="submission" date="2019-06" db="EMBL/GenBank/DDBJ databases">
        <title>Aeromicrobium sp. nov., isolated from a maize field.</title>
        <authorList>
            <person name="Lin S.-Y."/>
            <person name="Tsai C.-F."/>
            <person name="Young C.-C."/>
        </authorList>
    </citation>
    <scope>NUCLEOTIDE SEQUENCE [LARGE SCALE GENOMIC DNA]</scope>
    <source>
        <strain evidence="3 4">CC-CFT486</strain>
    </source>
</reference>
<feature type="transmembrane region" description="Helical" evidence="1">
    <location>
        <begin position="188"/>
        <end position="210"/>
    </location>
</feature>
<dbReference type="EMBL" id="VDUX01000003">
    <property type="protein sequence ID" value="TXL61160.1"/>
    <property type="molecule type" value="Genomic_DNA"/>
</dbReference>
<dbReference type="Pfam" id="PF03703">
    <property type="entry name" value="bPH_2"/>
    <property type="match status" value="3"/>
</dbReference>
<evidence type="ECO:0000256" key="1">
    <source>
        <dbReference type="SAM" id="Phobius"/>
    </source>
</evidence>
<evidence type="ECO:0000259" key="2">
    <source>
        <dbReference type="Pfam" id="PF03703"/>
    </source>
</evidence>
<dbReference type="PANTHER" id="PTHR34473:SF2">
    <property type="entry name" value="UPF0699 TRANSMEMBRANE PROTEIN YDBT"/>
    <property type="match status" value="1"/>
</dbReference>
<feature type="transmembrane region" description="Helical" evidence="1">
    <location>
        <begin position="51"/>
        <end position="77"/>
    </location>
</feature>
<name>A0A5C8NIZ5_9ACTN</name>
<accession>A0A5C8NIZ5</accession>
<proteinExistence type="predicted"/>
<sequence length="441" mass="47964">MAPDSDAGQESQGSRTHPLTGLVQGTLWAGAAVAGLVGQLVSGDGWGELPIWLSLVAAVGGGLLIGVGFGFLTWYFTRYVIDGTELRISSGVLQKSSRRIPYERIQSVDVAEPFLARVLGLAELRIEMAGGKNARTSLRFVSLDDARRLRGILLARAQGREVTDDHHEQEELDVIAHVSPERVVIGTLLSLDFLAAVLGTIAAAVAAVWFGQVLAFLGGLVPLGTWVVQIVGRRVLQQWDFTLYRSATGFRIERGLLSRTSQSIPFARVQGVAIEEPYVWRRLGWQRLEVDVAGQAAHDGDDSSDISSTLLPIADPALAAAVLEEMVPGARADADDPVRVPRRSWPFAPIGWRYRWVTADGVAFVARSGWLTRTTDVVPHARTQSVELRQGPLQRRLGVATIEVHTPKGPVDADGPHLDAPRARELAFAQLEHARRARLPH</sequence>
<feature type="domain" description="YdbS-like PH" evidence="2">
    <location>
        <begin position="249"/>
        <end position="313"/>
    </location>
</feature>
<protein>
    <recommendedName>
        <fullName evidence="2">YdbS-like PH domain-containing protein</fullName>
    </recommendedName>
</protein>
<dbReference type="InterPro" id="IPR005182">
    <property type="entry name" value="YdbS-like_PH"/>
</dbReference>
<dbReference type="InterPro" id="IPR014529">
    <property type="entry name" value="UCP026631"/>
</dbReference>
<dbReference type="Proteomes" id="UP000321571">
    <property type="component" value="Unassembled WGS sequence"/>
</dbReference>
<keyword evidence="1" id="KW-0812">Transmembrane</keyword>
<dbReference type="OrthoDB" id="3190163at2"/>
<keyword evidence="1" id="KW-1133">Transmembrane helix</keyword>
<keyword evidence="1" id="KW-0472">Membrane</keyword>
<dbReference type="AlphaFoldDB" id="A0A5C8NIZ5"/>
<feature type="domain" description="YdbS-like PH" evidence="2">
    <location>
        <begin position="352"/>
        <end position="427"/>
    </location>
</feature>
<dbReference type="PIRSF" id="PIRSF026631">
    <property type="entry name" value="UCP026631"/>
    <property type="match status" value="1"/>
</dbReference>
<dbReference type="PANTHER" id="PTHR34473">
    <property type="entry name" value="UPF0699 TRANSMEMBRANE PROTEIN YDBS"/>
    <property type="match status" value="1"/>
</dbReference>